<accession>A0A7U4P2W5</accession>
<dbReference type="EMBL" id="CP065686">
    <property type="protein sequence ID" value="QPS42881.1"/>
    <property type="molecule type" value="Genomic_DNA"/>
</dbReference>
<reference evidence="1 2" key="1">
    <citation type="submission" date="2020-12" db="EMBL/GenBank/DDBJ databases">
        <title>FDA dAtabase for Regulatory Grade micrObial Sequences (FDA-ARGOS): Supporting development and validation of Infectious Disease Dx tests.</title>
        <authorList>
            <person name="Nelson B."/>
            <person name="Plummer A."/>
            <person name="Tallon L."/>
            <person name="Sadzewicz L."/>
            <person name="Zhao X."/>
            <person name="Boylan J."/>
            <person name="Ott S."/>
            <person name="Bowen H."/>
            <person name="Vavikolanu K."/>
            <person name="Mehta A."/>
            <person name="Aluvathingal J."/>
            <person name="Nadendla S."/>
            <person name="Myers T."/>
            <person name="Yan Y."/>
            <person name="Sichtig H."/>
        </authorList>
    </citation>
    <scope>NUCLEOTIDE SEQUENCE [LARGE SCALE GENOMIC DNA]</scope>
    <source>
        <strain evidence="1 2">FDAARGOS_899</strain>
    </source>
</reference>
<organism evidence="1 2">
    <name type="scientific">Burkholderia humptydooensis</name>
    <dbReference type="NCBI Taxonomy" id="430531"/>
    <lineage>
        <taxon>Bacteria</taxon>
        <taxon>Pseudomonadati</taxon>
        <taxon>Pseudomonadota</taxon>
        <taxon>Betaproteobacteria</taxon>
        <taxon>Burkholderiales</taxon>
        <taxon>Burkholderiaceae</taxon>
        <taxon>Burkholderia</taxon>
        <taxon>pseudomallei group</taxon>
    </lineage>
</organism>
<protein>
    <submittedName>
        <fullName evidence="1">Uncharacterized protein</fullName>
    </submittedName>
</protein>
<dbReference type="KEGG" id="bhg:I6G56_15020"/>
<dbReference type="AlphaFoldDB" id="A0A7U4P2W5"/>
<proteinExistence type="predicted"/>
<dbReference type="RefSeq" id="WP_006025702.1">
    <property type="nucleotide sequence ID" value="NZ_CP013380.1"/>
</dbReference>
<accession>A0A7T2WWD7</accession>
<evidence type="ECO:0000313" key="1">
    <source>
        <dbReference type="EMBL" id="QPS42881.1"/>
    </source>
</evidence>
<name>A0A7U4P2W5_9BURK</name>
<sequence>MDVSLTIDGLRDARIFAVNDQGEEFDSEIADSGDIGITCREGDGFALLTIYFNGLTYQGGQRLADLFLNRREMLALARALQSAAEVVSDIDPRMEGSHGA</sequence>
<dbReference type="Proteomes" id="UP000594943">
    <property type="component" value="Chromosome 1"/>
</dbReference>
<gene>
    <name evidence="1" type="ORF">I6G56_15020</name>
</gene>
<evidence type="ECO:0000313" key="2">
    <source>
        <dbReference type="Proteomes" id="UP000594943"/>
    </source>
</evidence>